<keyword evidence="3" id="KW-1185">Reference proteome</keyword>
<dbReference type="EMBL" id="JAULUE010002052">
    <property type="protein sequence ID" value="KAK5898802.1"/>
    <property type="molecule type" value="Genomic_DNA"/>
</dbReference>
<evidence type="ECO:0000256" key="1">
    <source>
        <dbReference type="SAM" id="MobiDB-lite"/>
    </source>
</evidence>
<evidence type="ECO:0000313" key="3">
    <source>
        <dbReference type="Proteomes" id="UP001335648"/>
    </source>
</evidence>
<comment type="caution">
    <text evidence="2">The sequence shown here is derived from an EMBL/GenBank/DDBJ whole genome shotgun (WGS) entry which is preliminary data.</text>
</comment>
<organism evidence="2 3">
    <name type="scientific">Champsocephalus esox</name>
    <name type="common">pike icefish</name>
    <dbReference type="NCBI Taxonomy" id="159716"/>
    <lineage>
        <taxon>Eukaryota</taxon>
        <taxon>Metazoa</taxon>
        <taxon>Chordata</taxon>
        <taxon>Craniata</taxon>
        <taxon>Vertebrata</taxon>
        <taxon>Euteleostomi</taxon>
        <taxon>Actinopterygii</taxon>
        <taxon>Neopterygii</taxon>
        <taxon>Teleostei</taxon>
        <taxon>Neoteleostei</taxon>
        <taxon>Acanthomorphata</taxon>
        <taxon>Eupercaria</taxon>
        <taxon>Perciformes</taxon>
        <taxon>Notothenioidei</taxon>
        <taxon>Channichthyidae</taxon>
        <taxon>Champsocephalus</taxon>
    </lineage>
</organism>
<gene>
    <name evidence="2" type="ORF">CesoFtcFv8_008346</name>
</gene>
<dbReference type="Proteomes" id="UP001335648">
    <property type="component" value="Unassembled WGS sequence"/>
</dbReference>
<accession>A0AAN8C840</accession>
<feature type="region of interest" description="Disordered" evidence="1">
    <location>
        <begin position="123"/>
        <end position="156"/>
    </location>
</feature>
<sequence>MRPLSLLPVSLELLFPYNEAKVARSAAPYPRLAAIWCASPELKTPLCIPPRSEHLVGVKRCSVSAQLDTTAAAHKDSRGEKVPWWQPAVPRMARREEPRFHIQLSFPTQQQPQSMHVLNTDKISIPTPKSSHHASRSLQQRQPGSSQRKTTIKMGRSWQCHRMSNINC</sequence>
<dbReference type="AlphaFoldDB" id="A0AAN8C840"/>
<proteinExistence type="predicted"/>
<feature type="compositionally biased region" description="Polar residues" evidence="1">
    <location>
        <begin position="136"/>
        <end position="149"/>
    </location>
</feature>
<reference evidence="2 3" key="1">
    <citation type="journal article" date="2023" name="Mol. Biol. Evol.">
        <title>Genomics of Secondarily Temperate Adaptation in the Only Non-Antarctic Icefish.</title>
        <authorList>
            <person name="Rivera-Colon A.G."/>
            <person name="Rayamajhi N."/>
            <person name="Minhas B.F."/>
            <person name="Madrigal G."/>
            <person name="Bilyk K.T."/>
            <person name="Yoon V."/>
            <person name="Hune M."/>
            <person name="Gregory S."/>
            <person name="Cheng C.H.C."/>
            <person name="Catchen J.M."/>
        </authorList>
    </citation>
    <scope>NUCLEOTIDE SEQUENCE [LARGE SCALE GENOMIC DNA]</scope>
    <source>
        <strain evidence="2">JC2023a</strain>
    </source>
</reference>
<name>A0AAN8C840_9TELE</name>
<evidence type="ECO:0000313" key="2">
    <source>
        <dbReference type="EMBL" id="KAK5898802.1"/>
    </source>
</evidence>
<protein>
    <submittedName>
        <fullName evidence="2">Uncharacterized protein</fullName>
    </submittedName>
</protein>